<dbReference type="OrthoDB" id="2966896at2"/>
<evidence type="ECO:0000313" key="1">
    <source>
        <dbReference type="EMBL" id="PTL37844.1"/>
    </source>
</evidence>
<sequence length="121" mass="14178">MSESLLSAGSIYFYLGKDDFMEVRVNHKTKEWIKKQGNTISVTPIFVSLPGKNRKFIFDYECEWQLPQEMEKYYRVEGDGLTLYVNNHLPVKSSVLNVWVRGCPPFEHVEIKGLKRFSEIK</sequence>
<dbReference type="EMBL" id="PZJJ01000031">
    <property type="protein sequence ID" value="PTL37844.1"/>
    <property type="molecule type" value="Genomic_DNA"/>
</dbReference>
<accession>A0A2T4U363</accession>
<reference evidence="1 2" key="1">
    <citation type="submission" date="2018-03" db="EMBL/GenBank/DDBJ databases">
        <title>Alkalicoccus saliphilus sp. nov., isolated from a mineral pool.</title>
        <authorList>
            <person name="Zhao B."/>
        </authorList>
    </citation>
    <scope>NUCLEOTIDE SEQUENCE [LARGE SCALE GENOMIC DNA]</scope>
    <source>
        <strain evidence="1 2">6AG</strain>
    </source>
</reference>
<evidence type="ECO:0000313" key="2">
    <source>
        <dbReference type="Proteomes" id="UP000240509"/>
    </source>
</evidence>
<dbReference type="AlphaFoldDB" id="A0A2T4U363"/>
<name>A0A2T4U363_9BACI</name>
<dbReference type="RefSeq" id="WP_107585914.1">
    <property type="nucleotide sequence ID" value="NZ_PZJJ01000031.1"/>
</dbReference>
<proteinExistence type="predicted"/>
<gene>
    <name evidence="1" type="ORF">C6Y45_14305</name>
</gene>
<organism evidence="1 2">
    <name type="scientific">Alkalicoccus saliphilus</name>
    <dbReference type="NCBI Taxonomy" id="200989"/>
    <lineage>
        <taxon>Bacteria</taxon>
        <taxon>Bacillati</taxon>
        <taxon>Bacillota</taxon>
        <taxon>Bacilli</taxon>
        <taxon>Bacillales</taxon>
        <taxon>Bacillaceae</taxon>
        <taxon>Alkalicoccus</taxon>
    </lineage>
</organism>
<keyword evidence="2" id="KW-1185">Reference proteome</keyword>
<comment type="caution">
    <text evidence="1">The sequence shown here is derived from an EMBL/GenBank/DDBJ whole genome shotgun (WGS) entry which is preliminary data.</text>
</comment>
<dbReference type="Proteomes" id="UP000240509">
    <property type="component" value="Unassembled WGS sequence"/>
</dbReference>
<protein>
    <submittedName>
        <fullName evidence="1">Uncharacterized protein</fullName>
    </submittedName>
</protein>